<dbReference type="HOGENOM" id="CLU_1812943_0_0_9"/>
<dbReference type="Proteomes" id="UP000004459">
    <property type="component" value="Unassembled WGS sequence"/>
</dbReference>
<evidence type="ECO:0000313" key="2">
    <source>
        <dbReference type="Proteomes" id="UP000004459"/>
    </source>
</evidence>
<accession>G9YTW4</accession>
<sequence>MFEKCQHAQSTGLLTAGRRNFSLKSVRIPAKKLLASGPKFLVAGHIANFQTSPRGYRTGFDKLAVWIPILIAQEFAQGNLDADIQSNPNDKTDDQVFSGAQRWFGERPNRPVLWKSSNRAPMKLRTLSGRLIILHSKPIFLY</sequence>
<dbReference type="EMBL" id="AGCK01000240">
    <property type="protein sequence ID" value="EHM43424.1"/>
    <property type="molecule type" value="Genomic_DNA"/>
</dbReference>
<reference evidence="1 2" key="1">
    <citation type="submission" date="2011-08" db="EMBL/GenBank/DDBJ databases">
        <authorList>
            <person name="Weinstock G."/>
            <person name="Sodergren E."/>
            <person name="Clifton S."/>
            <person name="Fulton L."/>
            <person name="Fulton B."/>
            <person name="Courtney L."/>
            <person name="Fronick C."/>
            <person name="Harrison M."/>
            <person name="Strong C."/>
            <person name="Farmer C."/>
            <person name="Delahaunty K."/>
            <person name="Markovic C."/>
            <person name="Hall O."/>
            <person name="Minx P."/>
            <person name="Tomlinson C."/>
            <person name="Mitreva M."/>
            <person name="Hou S."/>
            <person name="Chen J."/>
            <person name="Wollam A."/>
            <person name="Pepin K.H."/>
            <person name="Johnson M."/>
            <person name="Bhonagiri V."/>
            <person name="Zhang X."/>
            <person name="Suruliraj S."/>
            <person name="Warren W."/>
            <person name="Chinwalla A."/>
            <person name="Mardis E.R."/>
            <person name="Wilson R.K."/>
        </authorList>
    </citation>
    <scope>NUCLEOTIDE SEQUENCE [LARGE SCALE GENOMIC DNA]</scope>
    <source>
        <strain evidence="1 2">ATCC 29863</strain>
    </source>
</reference>
<gene>
    <name evidence="1" type="ORF">HMPREF0372_02976</name>
</gene>
<protein>
    <submittedName>
        <fullName evidence="1">Uncharacterized protein</fullName>
    </submittedName>
</protein>
<organism evidence="1 2">
    <name type="scientific">Flavonifractor plautii ATCC 29863</name>
    <dbReference type="NCBI Taxonomy" id="411475"/>
    <lineage>
        <taxon>Bacteria</taxon>
        <taxon>Bacillati</taxon>
        <taxon>Bacillota</taxon>
        <taxon>Clostridia</taxon>
        <taxon>Eubacteriales</taxon>
        <taxon>Oscillospiraceae</taxon>
        <taxon>Flavonifractor</taxon>
    </lineage>
</organism>
<dbReference type="AlphaFoldDB" id="G9YTW4"/>
<name>G9YTW4_FLAPL</name>
<proteinExistence type="predicted"/>
<comment type="caution">
    <text evidence="1">The sequence shown here is derived from an EMBL/GenBank/DDBJ whole genome shotgun (WGS) entry which is preliminary data.</text>
</comment>
<evidence type="ECO:0000313" key="1">
    <source>
        <dbReference type="EMBL" id="EHM43424.1"/>
    </source>
</evidence>